<dbReference type="KEGG" id="acht:bsdcttw_05330"/>
<keyword evidence="1" id="KW-0472">Membrane</keyword>
<feature type="transmembrane region" description="Helical" evidence="1">
    <location>
        <begin position="7"/>
        <end position="25"/>
    </location>
</feature>
<feature type="transmembrane region" description="Helical" evidence="1">
    <location>
        <begin position="118"/>
        <end position="135"/>
    </location>
</feature>
<keyword evidence="3" id="KW-1185">Reference proteome</keyword>
<dbReference type="EMBL" id="AP023368">
    <property type="protein sequence ID" value="BCJ97492.1"/>
    <property type="molecule type" value="Genomic_DNA"/>
</dbReference>
<dbReference type="InterPro" id="IPR045620">
    <property type="entry name" value="DUF6442"/>
</dbReference>
<feature type="transmembrane region" description="Helical" evidence="1">
    <location>
        <begin position="93"/>
        <end position="112"/>
    </location>
</feature>
<reference evidence="2 3" key="2">
    <citation type="submission" date="2020-08" db="EMBL/GenBank/DDBJ databases">
        <authorList>
            <person name="Ueki A."/>
            <person name="Tonouchi A."/>
        </authorList>
    </citation>
    <scope>NUCLEOTIDE SEQUENCE [LARGE SCALE GENOMIC DNA]</scope>
    <source>
        <strain evidence="2 3">CTTW</strain>
    </source>
</reference>
<accession>A0A7I8DGK6</accession>
<sequence>MKETKKGYVISVIGVILLGVGLYLTKSSIEPQGALFALPYVFIGIGCGIFGHGMGNIISNKVLNNSPEIKRQLEINVKDERNVAIANCAKAKAYDMMTFVFGALMISFAIMGVEMREVLLLVFAYLFVQGYAIYYRSKYDKVM</sequence>
<keyword evidence="1" id="KW-1133">Transmembrane helix</keyword>
<dbReference type="Proteomes" id="UP000515703">
    <property type="component" value="Chromosome"/>
</dbReference>
<dbReference type="RefSeq" id="WP_185257912.1">
    <property type="nucleotide sequence ID" value="NZ_AP023368.1"/>
</dbReference>
<proteinExistence type="predicted"/>
<evidence type="ECO:0000313" key="2">
    <source>
        <dbReference type="EMBL" id="BCJ97492.1"/>
    </source>
</evidence>
<gene>
    <name evidence="2" type="ORF">bsdcttw_05330</name>
</gene>
<keyword evidence="1" id="KW-0812">Transmembrane</keyword>
<dbReference type="AlphaFoldDB" id="A0A7I8DGK6"/>
<evidence type="ECO:0000256" key="1">
    <source>
        <dbReference type="SAM" id="Phobius"/>
    </source>
</evidence>
<evidence type="ECO:0000313" key="3">
    <source>
        <dbReference type="Proteomes" id="UP000515703"/>
    </source>
</evidence>
<feature type="transmembrane region" description="Helical" evidence="1">
    <location>
        <begin position="37"/>
        <end position="58"/>
    </location>
</feature>
<protein>
    <recommendedName>
        <fullName evidence="4">DUF2178 domain-containing protein</fullName>
    </recommendedName>
</protein>
<reference evidence="2 3" key="1">
    <citation type="submission" date="2020-08" db="EMBL/GenBank/DDBJ databases">
        <title>Draft genome sequencing of an Anaerocolumna strain isolated from anoxic soil subjected to BSD treatment.</title>
        <authorList>
            <person name="Uek A."/>
            <person name="Tonouchi A."/>
        </authorList>
    </citation>
    <scope>NUCLEOTIDE SEQUENCE [LARGE SCALE GENOMIC DNA]</scope>
    <source>
        <strain evidence="2 3">CTTW</strain>
    </source>
</reference>
<organism evidence="2 3">
    <name type="scientific">Anaerocolumna chitinilytica</name>
    <dbReference type="NCBI Taxonomy" id="1727145"/>
    <lineage>
        <taxon>Bacteria</taxon>
        <taxon>Bacillati</taxon>
        <taxon>Bacillota</taxon>
        <taxon>Clostridia</taxon>
        <taxon>Lachnospirales</taxon>
        <taxon>Lachnospiraceae</taxon>
        <taxon>Anaerocolumna</taxon>
    </lineage>
</organism>
<evidence type="ECO:0008006" key="4">
    <source>
        <dbReference type="Google" id="ProtNLM"/>
    </source>
</evidence>
<dbReference type="Pfam" id="PF20040">
    <property type="entry name" value="DUF6442"/>
    <property type="match status" value="1"/>
</dbReference>
<name>A0A7I8DGK6_9FIRM</name>